<evidence type="ECO:0000313" key="4">
    <source>
        <dbReference type="Proteomes" id="UP001083770"/>
    </source>
</evidence>
<organism evidence="3 4">
    <name type="scientific">Henriciella marina</name>
    <dbReference type="NCBI Taxonomy" id="453851"/>
    <lineage>
        <taxon>Bacteria</taxon>
        <taxon>Pseudomonadati</taxon>
        <taxon>Pseudomonadota</taxon>
        <taxon>Alphaproteobacteria</taxon>
        <taxon>Hyphomonadales</taxon>
        <taxon>Hyphomonadaceae</taxon>
        <taxon>Henriciella</taxon>
    </lineage>
</organism>
<dbReference type="Gene3D" id="3.10.180.10">
    <property type="entry name" value="2,3-Dihydroxybiphenyl 1,2-Dioxygenase, domain 1"/>
    <property type="match status" value="1"/>
</dbReference>
<sequence>MTHPTGIHHLALSTGNMKEQIEFFTDVLGMELTALYWMHGVEGAWHGFLTLNDCSVAFVFIPGNEKVGTEFGVTHPGSGAGTSAPGTMQHLALDVPTMDELLNMRDRIRSRGVNVIGPIRHGFCQSIYFAGPENLALEIATSDGAEHPLDSRKTWIDPEVVKLAGISEEELQRFTNPASYAGENGTVPQPPYDESKPHPVMPLEIYKATLATPDEVITAHASETTPPNP</sequence>
<evidence type="ECO:0000313" key="3">
    <source>
        <dbReference type="EMBL" id="MCZ4296444.1"/>
    </source>
</evidence>
<evidence type="ECO:0000256" key="1">
    <source>
        <dbReference type="SAM" id="MobiDB-lite"/>
    </source>
</evidence>
<dbReference type="Proteomes" id="UP001083770">
    <property type="component" value="Unassembled WGS sequence"/>
</dbReference>
<dbReference type="InterPro" id="IPR029068">
    <property type="entry name" value="Glyas_Bleomycin-R_OHBP_Dase"/>
</dbReference>
<dbReference type="EMBL" id="JAPWGW010000001">
    <property type="protein sequence ID" value="MCZ4296444.1"/>
    <property type="molecule type" value="Genomic_DNA"/>
</dbReference>
<feature type="domain" description="VOC" evidence="2">
    <location>
        <begin position="6"/>
        <end position="142"/>
    </location>
</feature>
<dbReference type="PANTHER" id="PTHR36110">
    <property type="entry name" value="RING-CLEAVING DIOXYGENASE MHQE-RELATED"/>
    <property type="match status" value="1"/>
</dbReference>
<dbReference type="InterPro" id="IPR037523">
    <property type="entry name" value="VOC_core"/>
</dbReference>
<dbReference type="InterPro" id="IPR052537">
    <property type="entry name" value="Extradiol_RC_dioxygenase"/>
</dbReference>
<protein>
    <submittedName>
        <fullName evidence="3">VOC family protein</fullName>
    </submittedName>
</protein>
<dbReference type="InterPro" id="IPR004360">
    <property type="entry name" value="Glyas_Fos-R_dOase_dom"/>
</dbReference>
<feature type="region of interest" description="Disordered" evidence="1">
    <location>
        <begin position="176"/>
        <end position="199"/>
    </location>
</feature>
<comment type="caution">
    <text evidence="3">The sequence shown here is derived from an EMBL/GenBank/DDBJ whole genome shotgun (WGS) entry which is preliminary data.</text>
</comment>
<dbReference type="SUPFAM" id="SSF54593">
    <property type="entry name" value="Glyoxalase/Bleomycin resistance protein/Dihydroxybiphenyl dioxygenase"/>
    <property type="match status" value="1"/>
</dbReference>
<accession>A0ABT4LTF5</accession>
<dbReference type="PANTHER" id="PTHR36110:SF4">
    <property type="entry name" value="RING-CLEAVING DIOXYGENASE MHQA-RELATED"/>
    <property type="match status" value="1"/>
</dbReference>
<dbReference type="PROSITE" id="PS51819">
    <property type="entry name" value="VOC"/>
    <property type="match status" value="1"/>
</dbReference>
<evidence type="ECO:0000259" key="2">
    <source>
        <dbReference type="PROSITE" id="PS51819"/>
    </source>
</evidence>
<dbReference type="RefSeq" id="WP_269400638.1">
    <property type="nucleotide sequence ID" value="NZ_JAPWGW010000001.1"/>
</dbReference>
<proteinExistence type="predicted"/>
<name>A0ABT4LTF5_9PROT</name>
<dbReference type="Pfam" id="PF00903">
    <property type="entry name" value="Glyoxalase"/>
    <property type="match status" value="1"/>
</dbReference>
<keyword evidence="4" id="KW-1185">Reference proteome</keyword>
<reference evidence="3" key="1">
    <citation type="submission" date="2022-12" db="EMBL/GenBank/DDBJ databases">
        <title>Bacterial isolates from different developmental stages of Nematostella vectensis.</title>
        <authorList>
            <person name="Fraune S."/>
        </authorList>
    </citation>
    <scope>NUCLEOTIDE SEQUENCE</scope>
    <source>
        <strain evidence="3">G21632-S1</strain>
    </source>
</reference>
<gene>
    <name evidence="3" type="ORF">O4G74_00090</name>
</gene>